<accession>A0ACD3AKM5</accession>
<name>A0ACD3AKM5_9AGAR</name>
<dbReference type="EMBL" id="ML208414">
    <property type="protein sequence ID" value="TFK66147.1"/>
    <property type="molecule type" value="Genomic_DNA"/>
</dbReference>
<gene>
    <name evidence="1" type="ORF">BDN72DRAFT_725995</name>
</gene>
<sequence>MASVLQNLTYLQEYAYSWLRSAPKKEEHPLKIGILSTADINSASIIHPAEMHPDVVLYAIASRDVATAKSYAKKYGFQKFFGSYEELLNDAEVDFVYISLPNSMHYEWALKAIEAGKPALVEKPFTDNHEEAIKLVQTAKKKNIILMEAFHWQFHPAAHLFREILNEEDEGGEGEGSVGKIMSTEAWMTTTPWIPKKDIRWKYDLGGGSLMDDTYVLSFTRFALNAGSPHHVITAKARLDKDDPRVDAAMNSTLLFESSVNAPKGEEYEVHCSIYTDFQRAWAFHLIPRVWELPSIKVETEKKIIFFYNAMMPHLYHFISITDKKTGKTQYK</sequence>
<reference evidence="1 2" key="1">
    <citation type="journal article" date="2019" name="Nat. Ecol. Evol.">
        <title>Megaphylogeny resolves global patterns of mushroom evolution.</title>
        <authorList>
            <person name="Varga T."/>
            <person name="Krizsan K."/>
            <person name="Foldi C."/>
            <person name="Dima B."/>
            <person name="Sanchez-Garcia M."/>
            <person name="Sanchez-Ramirez S."/>
            <person name="Szollosi G.J."/>
            <person name="Szarkandi J.G."/>
            <person name="Papp V."/>
            <person name="Albert L."/>
            <person name="Andreopoulos W."/>
            <person name="Angelini C."/>
            <person name="Antonin V."/>
            <person name="Barry K.W."/>
            <person name="Bougher N.L."/>
            <person name="Buchanan P."/>
            <person name="Buyck B."/>
            <person name="Bense V."/>
            <person name="Catcheside P."/>
            <person name="Chovatia M."/>
            <person name="Cooper J."/>
            <person name="Damon W."/>
            <person name="Desjardin D."/>
            <person name="Finy P."/>
            <person name="Geml J."/>
            <person name="Haridas S."/>
            <person name="Hughes K."/>
            <person name="Justo A."/>
            <person name="Karasinski D."/>
            <person name="Kautmanova I."/>
            <person name="Kiss B."/>
            <person name="Kocsube S."/>
            <person name="Kotiranta H."/>
            <person name="LaButti K.M."/>
            <person name="Lechner B.E."/>
            <person name="Liimatainen K."/>
            <person name="Lipzen A."/>
            <person name="Lukacs Z."/>
            <person name="Mihaltcheva S."/>
            <person name="Morgado L.N."/>
            <person name="Niskanen T."/>
            <person name="Noordeloos M.E."/>
            <person name="Ohm R.A."/>
            <person name="Ortiz-Santana B."/>
            <person name="Ovrebo C."/>
            <person name="Racz N."/>
            <person name="Riley R."/>
            <person name="Savchenko A."/>
            <person name="Shiryaev A."/>
            <person name="Soop K."/>
            <person name="Spirin V."/>
            <person name="Szebenyi C."/>
            <person name="Tomsovsky M."/>
            <person name="Tulloss R.E."/>
            <person name="Uehling J."/>
            <person name="Grigoriev I.V."/>
            <person name="Vagvolgyi C."/>
            <person name="Papp T."/>
            <person name="Martin F.M."/>
            <person name="Miettinen O."/>
            <person name="Hibbett D.S."/>
            <person name="Nagy L.G."/>
        </authorList>
    </citation>
    <scope>NUCLEOTIDE SEQUENCE [LARGE SCALE GENOMIC DNA]</scope>
    <source>
        <strain evidence="1 2">NL-1719</strain>
    </source>
</reference>
<feature type="non-terminal residue" evidence="1">
    <location>
        <position position="332"/>
    </location>
</feature>
<dbReference type="Proteomes" id="UP000308600">
    <property type="component" value="Unassembled WGS sequence"/>
</dbReference>
<organism evidence="1 2">
    <name type="scientific">Pluteus cervinus</name>
    <dbReference type="NCBI Taxonomy" id="181527"/>
    <lineage>
        <taxon>Eukaryota</taxon>
        <taxon>Fungi</taxon>
        <taxon>Dikarya</taxon>
        <taxon>Basidiomycota</taxon>
        <taxon>Agaricomycotina</taxon>
        <taxon>Agaricomycetes</taxon>
        <taxon>Agaricomycetidae</taxon>
        <taxon>Agaricales</taxon>
        <taxon>Pluteineae</taxon>
        <taxon>Pluteaceae</taxon>
        <taxon>Pluteus</taxon>
    </lineage>
</organism>
<evidence type="ECO:0000313" key="1">
    <source>
        <dbReference type="EMBL" id="TFK66147.1"/>
    </source>
</evidence>
<evidence type="ECO:0000313" key="2">
    <source>
        <dbReference type="Proteomes" id="UP000308600"/>
    </source>
</evidence>
<keyword evidence="2" id="KW-1185">Reference proteome</keyword>
<protein>
    <submittedName>
        <fullName evidence="1">NAD(P)-binding protein</fullName>
    </submittedName>
</protein>
<proteinExistence type="predicted"/>